<evidence type="ECO:0000313" key="1">
    <source>
        <dbReference type="EMBL" id="KFD62326.1"/>
    </source>
</evidence>
<name>A0A085MYN0_9BILA</name>
<gene>
    <name evidence="1" type="ORF">M514_25449</name>
</gene>
<accession>A0A085MYN0</accession>
<dbReference type="EMBL" id="KL367597">
    <property type="protein sequence ID" value="KFD62326.1"/>
    <property type="molecule type" value="Genomic_DNA"/>
</dbReference>
<evidence type="ECO:0008006" key="2">
    <source>
        <dbReference type="Google" id="ProtNLM"/>
    </source>
</evidence>
<dbReference type="Proteomes" id="UP000030758">
    <property type="component" value="Unassembled WGS sequence"/>
</dbReference>
<dbReference type="AlphaFoldDB" id="A0A085MYN0"/>
<proteinExistence type="predicted"/>
<protein>
    <recommendedName>
        <fullName evidence="2">DDE-1 domain-containing protein</fullName>
    </recommendedName>
</protein>
<reference evidence="1" key="1">
    <citation type="journal article" date="2014" name="Nat. Genet.">
        <title>Genome and transcriptome of the porcine whipworm Trichuris suis.</title>
        <authorList>
            <person name="Jex A.R."/>
            <person name="Nejsum P."/>
            <person name="Schwarz E.M."/>
            <person name="Hu L."/>
            <person name="Young N.D."/>
            <person name="Hall R.S."/>
            <person name="Korhonen P.K."/>
            <person name="Liao S."/>
            <person name="Thamsborg S."/>
            <person name="Xia J."/>
            <person name="Xu P."/>
            <person name="Wang S."/>
            <person name="Scheerlinck J.P."/>
            <person name="Hofmann A."/>
            <person name="Sternberg P.W."/>
            <person name="Wang J."/>
            <person name="Gasser R.B."/>
        </authorList>
    </citation>
    <scope>NUCLEOTIDE SEQUENCE [LARGE SCALE GENOMIC DNA]</scope>
    <source>
        <strain evidence="1">DCEP-RM93F</strain>
    </source>
</reference>
<organism evidence="1">
    <name type="scientific">Trichuris suis</name>
    <name type="common">pig whipworm</name>
    <dbReference type="NCBI Taxonomy" id="68888"/>
    <lineage>
        <taxon>Eukaryota</taxon>
        <taxon>Metazoa</taxon>
        <taxon>Ecdysozoa</taxon>
        <taxon>Nematoda</taxon>
        <taxon>Enoplea</taxon>
        <taxon>Dorylaimia</taxon>
        <taxon>Trichinellida</taxon>
        <taxon>Trichuridae</taxon>
        <taxon>Trichuris</taxon>
    </lineage>
</organism>
<sequence length="127" mass="14563">MAAVNCPVPIYLLQTSEHALEVTESLRTLLKYWKGVNILNAIRNVSAAWKEATERCVKGIWKKALKTWMNRVENFYKNSAIDEIVSDGLVRPGNELQLDLNEEDIHQLINVNAEQLTNEDLIKLEEK</sequence>